<comment type="caution">
    <text evidence="1">The sequence shown here is derived from an EMBL/GenBank/DDBJ whole genome shotgun (WGS) entry which is preliminary data.</text>
</comment>
<name>A0ACC0VH65_9STRA</name>
<organism evidence="1 2">
    <name type="scientific">Peronosclerospora sorghi</name>
    <dbReference type="NCBI Taxonomy" id="230839"/>
    <lineage>
        <taxon>Eukaryota</taxon>
        <taxon>Sar</taxon>
        <taxon>Stramenopiles</taxon>
        <taxon>Oomycota</taxon>
        <taxon>Peronosporomycetes</taxon>
        <taxon>Peronosporales</taxon>
        <taxon>Peronosporaceae</taxon>
        <taxon>Peronosclerospora</taxon>
    </lineage>
</organism>
<gene>
    <name evidence="1" type="ORF">PsorP6_014124</name>
</gene>
<reference evidence="1 2" key="1">
    <citation type="journal article" date="2022" name="bioRxiv">
        <title>The genome of the oomycete Peronosclerospora sorghi, a cosmopolitan pathogen of maize and sorghum, is inflated with dispersed pseudogenes.</title>
        <authorList>
            <person name="Fletcher K."/>
            <person name="Martin F."/>
            <person name="Isakeit T."/>
            <person name="Cavanaugh K."/>
            <person name="Magill C."/>
            <person name="Michelmore R."/>
        </authorList>
    </citation>
    <scope>NUCLEOTIDE SEQUENCE [LARGE SCALE GENOMIC DNA]</scope>
    <source>
        <strain evidence="1">P6</strain>
    </source>
</reference>
<evidence type="ECO:0000313" key="1">
    <source>
        <dbReference type="EMBL" id="KAI9905562.1"/>
    </source>
</evidence>
<evidence type="ECO:0000313" key="2">
    <source>
        <dbReference type="Proteomes" id="UP001163321"/>
    </source>
</evidence>
<dbReference type="EMBL" id="CM047588">
    <property type="protein sequence ID" value="KAI9905562.1"/>
    <property type="molecule type" value="Genomic_DNA"/>
</dbReference>
<sequence>MLLWKYRRECGSYLAKRPNRGPQQQKLNRVRQEFCASNASIGSDRGSICKRELCLDGNGRKILPMNSFYRNFSVGLHVAGAIGDESLQPKIPGSRLMDKSSVKSLSVQCEYSSDGVRLNSSPAFQQLGAPKSAKNFDDARAMASSGGVLCWSCNCTEIWTWSSDEVYWGSVKGWLTFWLSVQGTRPSRSSKSISQSFIIQFSALK</sequence>
<accession>A0ACC0VH65</accession>
<dbReference type="Proteomes" id="UP001163321">
    <property type="component" value="Chromosome 9"/>
</dbReference>
<protein>
    <submittedName>
        <fullName evidence="1">Uncharacterized protein</fullName>
    </submittedName>
</protein>
<proteinExistence type="predicted"/>
<keyword evidence="2" id="KW-1185">Reference proteome</keyword>